<dbReference type="SMART" id="SM00349">
    <property type="entry name" value="KRAB"/>
    <property type="match status" value="1"/>
</dbReference>
<dbReference type="PROSITE" id="PS50157">
    <property type="entry name" value="ZINC_FINGER_C2H2_2"/>
    <property type="match status" value="3"/>
</dbReference>
<accession>G1S0Q0</accession>
<evidence type="ECO:0000256" key="10">
    <source>
        <dbReference type="PROSITE-ProRule" id="PRU00042"/>
    </source>
</evidence>
<keyword evidence="6" id="KW-0805">Transcription regulation</keyword>
<dbReference type="InParanoid" id="G1S0Q0"/>
<keyword evidence="7" id="KW-0238">DNA-binding</keyword>
<evidence type="ECO:0000259" key="11">
    <source>
        <dbReference type="PROSITE" id="PS50157"/>
    </source>
</evidence>
<dbReference type="GO" id="GO:0005634">
    <property type="term" value="C:nucleus"/>
    <property type="evidence" value="ECO:0007669"/>
    <property type="project" value="UniProtKB-SubCell"/>
</dbReference>
<evidence type="ECO:0000256" key="5">
    <source>
        <dbReference type="ARBA" id="ARBA00022833"/>
    </source>
</evidence>
<dbReference type="PANTHER" id="PTHR24381:SF390">
    <property type="entry name" value="ZINC FINGER PROTEIN 37 HOMOLOG"/>
    <property type="match status" value="1"/>
</dbReference>
<keyword evidence="4 10" id="KW-0863">Zinc-finger</keyword>
<evidence type="ECO:0000256" key="9">
    <source>
        <dbReference type="ARBA" id="ARBA00023242"/>
    </source>
</evidence>
<evidence type="ECO:0000313" key="14">
    <source>
        <dbReference type="Proteomes" id="UP000001073"/>
    </source>
</evidence>
<dbReference type="CDD" id="cd07765">
    <property type="entry name" value="KRAB_A-box"/>
    <property type="match status" value="1"/>
</dbReference>
<dbReference type="Pfam" id="PF00096">
    <property type="entry name" value="zf-C2H2"/>
    <property type="match status" value="1"/>
</dbReference>
<name>G1S0Q0_NOMLE</name>
<sequence>MHELNLIFLTFEDVAIDFTQEEWAMMDTSKRKLYRDVMLENISHLVSLRYQISKSYIILQLEQGNELWQEGREFLQDQIPDRESALKKKHMISMHPSSEKMHPPENSLILEDPFECNDSGEDCTHSSTITQCLLTHSGKKTYVSKQCGKSLSNQLSPKPHKQIHTKGKSHQCNLCEKAYTNCFHLRRHKMTHTGERPYACHLCGKAFTQCSHLRRHEKTHMGERPYKCHQCGKCYECDKSGKAFSQSSGFRGNKRIHTGEKPHTCLLCGKAFSLSSDLR</sequence>
<dbReference type="AlphaFoldDB" id="G1S0Q0"/>
<reference evidence="13 14" key="1">
    <citation type="submission" date="2012-10" db="EMBL/GenBank/DDBJ databases">
        <authorList>
            <consortium name="Gibbon Genome Sequencing Consortium"/>
        </authorList>
    </citation>
    <scope>NUCLEOTIDE SEQUENCE [LARGE SCALE GENOMIC DNA]</scope>
</reference>
<dbReference type="GO" id="GO:0000981">
    <property type="term" value="F:DNA-binding transcription factor activity, RNA polymerase II-specific"/>
    <property type="evidence" value="ECO:0007669"/>
    <property type="project" value="TreeGrafter"/>
</dbReference>
<evidence type="ECO:0008006" key="15">
    <source>
        <dbReference type="Google" id="ProtNLM"/>
    </source>
</evidence>
<dbReference type="GO" id="GO:0000977">
    <property type="term" value="F:RNA polymerase II transcription regulatory region sequence-specific DNA binding"/>
    <property type="evidence" value="ECO:0007669"/>
    <property type="project" value="TreeGrafter"/>
</dbReference>
<keyword evidence="9" id="KW-0539">Nucleus</keyword>
<reference evidence="13" key="2">
    <citation type="submission" date="2025-08" db="UniProtKB">
        <authorList>
            <consortium name="Ensembl"/>
        </authorList>
    </citation>
    <scope>IDENTIFICATION</scope>
</reference>
<evidence type="ECO:0000259" key="12">
    <source>
        <dbReference type="PROSITE" id="PS50805"/>
    </source>
</evidence>
<organism evidence="13 14">
    <name type="scientific">Nomascus leucogenys</name>
    <name type="common">Northern white-cheeked gibbon</name>
    <name type="synonym">Hylobates leucogenys</name>
    <dbReference type="NCBI Taxonomy" id="61853"/>
    <lineage>
        <taxon>Eukaryota</taxon>
        <taxon>Metazoa</taxon>
        <taxon>Chordata</taxon>
        <taxon>Craniata</taxon>
        <taxon>Vertebrata</taxon>
        <taxon>Euteleostomi</taxon>
        <taxon>Mammalia</taxon>
        <taxon>Eutheria</taxon>
        <taxon>Euarchontoglires</taxon>
        <taxon>Primates</taxon>
        <taxon>Haplorrhini</taxon>
        <taxon>Catarrhini</taxon>
        <taxon>Hylobatidae</taxon>
        <taxon>Nomascus</taxon>
    </lineage>
</organism>
<dbReference type="Proteomes" id="UP000001073">
    <property type="component" value="Chromosome 2"/>
</dbReference>
<feature type="domain" description="KRAB" evidence="12">
    <location>
        <begin position="9"/>
        <end position="80"/>
    </location>
</feature>
<evidence type="ECO:0000313" key="13">
    <source>
        <dbReference type="Ensembl" id="ENSNLEP00000019082.2"/>
    </source>
</evidence>
<keyword evidence="3" id="KW-0677">Repeat</keyword>
<dbReference type="InterPro" id="IPR001909">
    <property type="entry name" value="KRAB"/>
</dbReference>
<dbReference type="SUPFAM" id="SSF109640">
    <property type="entry name" value="KRAB domain (Kruppel-associated box)"/>
    <property type="match status" value="1"/>
</dbReference>
<dbReference type="InterPro" id="IPR036051">
    <property type="entry name" value="KRAB_dom_sf"/>
</dbReference>
<dbReference type="FunFam" id="3.30.160.60:FF:002524">
    <property type="entry name" value="Zinc finger protein 705F"/>
    <property type="match status" value="1"/>
</dbReference>
<dbReference type="OMA" id="GEDFTHS"/>
<dbReference type="EMBL" id="ADFV01131889">
    <property type="status" value="NOT_ANNOTATED_CDS"/>
    <property type="molecule type" value="Genomic_DNA"/>
</dbReference>
<evidence type="ECO:0000256" key="1">
    <source>
        <dbReference type="ARBA" id="ARBA00004123"/>
    </source>
</evidence>
<dbReference type="Pfam" id="PF01352">
    <property type="entry name" value="KRAB"/>
    <property type="match status" value="1"/>
</dbReference>
<dbReference type="SMART" id="SM00355">
    <property type="entry name" value="ZnF_C2H2"/>
    <property type="match status" value="2"/>
</dbReference>
<reference evidence="13" key="3">
    <citation type="submission" date="2025-09" db="UniProtKB">
        <authorList>
            <consortium name="Ensembl"/>
        </authorList>
    </citation>
    <scope>IDENTIFICATION</scope>
</reference>
<dbReference type="HOGENOM" id="CLU_002678_0_7_1"/>
<gene>
    <name evidence="13" type="primary">LOC100580152</name>
</gene>
<dbReference type="PANTHER" id="PTHR24381">
    <property type="entry name" value="ZINC FINGER PROTEIN"/>
    <property type="match status" value="1"/>
</dbReference>
<evidence type="ECO:0000256" key="4">
    <source>
        <dbReference type="ARBA" id="ARBA00022771"/>
    </source>
</evidence>
<protein>
    <recommendedName>
        <fullName evidence="15">Zinc finger protein 705A</fullName>
    </recommendedName>
</protein>
<keyword evidence="8" id="KW-0804">Transcription</keyword>
<dbReference type="Gene3D" id="3.30.160.60">
    <property type="entry name" value="Classic Zinc Finger"/>
    <property type="match status" value="5"/>
</dbReference>
<evidence type="ECO:0000256" key="6">
    <source>
        <dbReference type="ARBA" id="ARBA00023015"/>
    </source>
</evidence>
<keyword evidence="2" id="KW-0479">Metal-binding</keyword>
<dbReference type="Gene3D" id="6.10.140.140">
    <property type="match status" value="1"/>
</dbReference>
<feature type="domain" description="C2H2-type" evidence="11">
    <location>
        <begin position="170"/>
        <end position="197"/>
    </location>
</feature>
<dbReference type="FunFam" id="3.30.160.60:FF:000176">
    <property type="entry name" value="zinc finger protein 70"/>
    <property type="match status" value="1"/>
</dbReference>
<dbReference type="InterPro" id="IPR036236">
    <property type="entry name" value="Znf_C2H2_sf"/>
</dbReference>
<evidence type="ECO:0000256" key="8">
    <source>
        <dbReference type="ARBA" id="ARBA00023163"/>
    </source>
</evidence>
<evidence type="ECO:0000256" key="2">
    <source>
        <dbReference type="ARBA" id="ARBA00022723"/>
    </source>
</evidence>
<dbReference type="PROSITE" id="PS00028">
    <property type="entry name" value="ZINC_FINGER_C2H2_1"/>
    <property type="match status" value="2"/>
</dbReference>
<comment type="subcellular location">
    <subcellularLocation>
        <location evidence="1">Nucleus</location>
    </subcellularLocation>
</comment>
<dbReference type="eggNOG" id="KOG1721">
    <property type="taxonomic scope" value="Eukaryota"/>
</dbReference>
<keyword evidence="5" id="KW-0862">Zinc</keyword>
<dbReference type="SUPFAM" id="SSF57667">
    <property type="entry name" value="beta-beta-alpha zinc fingers"/>
    <property type="match status" value="3"/>
</dbReference>
<dbReference type="FunFam" id="3.30.160.60:FF:000787">
    <property type="entry name" value="Zinc finger protein 784"/>
    <property type="match status" value="1"/>
</dbReference>
<proteinExistence type="predicted"/>
<dbReference type="GeneTree" id="ENSGT00940000163626"/>
<feature type="domain" description="C2H2-type" evidence="11">
    <location>
        <begin position="198"/>
        <end position="225"/>
    </location>
</feature>
<dbReference type="PROSITE" id="PS50805">
    <property type="entry name" value="KRAB"/>
    <property type="match status" value="1"/>
</dbReference>
<evidence type="ECO:0000256" key="3">
    <source>
        <dbReference type="ARBA" id="ARBA00022737"/>
    </source>
</evidence>
<evidence type="ECO:0000256" key="7">
    <source>
        <dbReference type="ARBA" id="ARBA00023125"/>
    </source>
</evidence>
<feature type="domain" description="C2H2-type" evidence="11">
    <location>
        <begin position="235"/>
        <end position="262"/>
    </location>
</feature>
<dbReference type="InterPro" id="IPR013087">
    <property type="entry name" value="Znf_C2H2_type"/>
</dbReference>
<dbReference type="GO" id="GO:0008270">
    <property type="term" value="F:zinc ion binding"/>
    <property type="evidence" value="ECO:0007669"/>
    <property type="project" value="UniProtKB-KW"/>
</dbReference>
<dbReference type="Ensembl" id="ENSNLET00000020043.2">
    <property type="protein sequence ID" value="ENSNLEP00000019082.2"/>
    <property type="gene ID" value="ENSNLEG00000015733.2"/>
</dbReference>
<keyword evidence="14" id="KW-1185">Reference proteome</keyword>